<name>A0A0F4GUW0_9PEZI</name>
<evidence type="ECO:0000313" key="2">
    <source>
        <dbReference type="Proteomes" id="UP000033647"/>
    </source>
</evidence>
<gene>
    <name evidence="1" type="ORF">TI39_contig298g00021</name>
</gene>
<evidence type="ECO:0000313" key="1">
    <source>
        <dbReference type="EMBL" id="KJY01230.1"/>
    </source>
</evidence>
<dbReference type="OrthoDB" id="3648733at2759"/>
<protein>
    <submittedName>
        <fullName evidence="1">Uncharacterized protein</fullName>
    </submittedName>
</protein>
<proteinExistence type="predicted"/>
<dbReference type="Pfam" id="PF13975">
    <property type="entry name" value="gag-asp_proteas"/>
    <property type="match status" value="1"/>
</dbReference>
<accession>A0A0F4GUW0</accession>
<reference evidence="1 2" key="1">
    <citation type="submission" date="2015-03" db="EMBL/GenBank/DDBJ databases">
        <title>RNA-seq based gene annotation and comparative genomics of four Zymoseptoria species reveal species-specific pathogenicity related genes and transposable element activity.</title>
        <authorList>
            <person name="Grandaubert J."/>
            <person name="Bhattacharyya A."/>
            <person name="Stukenbrock E.H."/>
        </authorList>
    </citation>
    <scope>NUCLEOTIDE SEQUENCE [LARGE SCALE GENOMIC DNA]</scope>
    <source>
        <strain evidence="1 2">Zb18110</strain>
    </source>
</reference>
<dbReference type="CDD" id="cd00303">
    <property type="entry name" value="retropepsin_like"/>
    <property type="match status" value="1"/>
</dbReference>
<sequence length="326" mass="36656">MDYIKQEPLDFLYSNVDGSMPPSQVRKKKRLGGFLPDTLLETGGNGYTGAHQTDMLFDDFDDCYLNGLSPIPSNVGGRAAGPSTTHKHPVNNDSELHRLPCQPNAQACSMIHPAPKGILGQCFYTTGMIVSSEVCVEVTKMLFDTGAAATFISPEAARKARLKVRECQPQSFRQADGSLISNNKYVEIHLYIAGIDQKIFAYVDNSYTGRHLLIGQQTLAQFSVQSNHCFGARQGQRWTIAQNMTGLRKRRVLLVEDSQQIPTKLQVFRYQEGLRRAEIPGETATERKSLEVLKRSETRHERLKKRHGAKLAEQYRNETEPIWDLL</sequence>
<dbReference type="EMBL" id="LAFY01000290">
    <property type="protein sequence ID" value="KJY01230.1"/>
    <property type="molecule type" value="Genomic_DNA"/>
</dbReference>
<dbReference type="SUPFAM" id="SSF50630">
    <property type="entry name" value="Acid proteases"/>
    <property type="match status" value="1"/>
</dbReference>
<dbReference type="InterPro" id="IPR021109">
    <property type="entry name" value="Peptidase_aspartic_dom_sf"/>
</dbReference>
<dbReference type="Proteomes" id="UP000033647">
    <property type="component" value="Unassembled WGS sequence"/>
</dbReference>
<organism evidence="1 2">
    <name type="scientific">Zymoseptoria brevis</name>
    <dbReference type="NCBI Taxonomy" id="1047168"/>
    <lineage>
        <taxon>Eukaryota</taxon>
        <taxon>Fungi</taxon>
        <taxon>Dikarya</taxon>
        <taxon>Ascomycota</taxon>
        <taxon>Pezizomycotina</taxon>
        <taxon>Dothideomycetes</taxon>
        <taxon>Dothideomycetidae</taxon>
        <taxon>Mycosphaerellales</taxon>
        <taxon>Mycosphaerellaceae</taxon>
        <taxon>Zymoseptoria</taxon>
    </lineage>
</organism>
<dbReference type="Gene3D" id="2.40.70.10">
    <property type="entry name" value="Acid Proteases"/>
    <property type="match status" value="1"/>
</dbReference>
<dbReference type="AlphaFoldDB" id="A0A0F4GUW0"/>
<keyword evidence="2" id="KW-1185">Reference proteome</keyword>
<comment type="caution">
    <text evidence="1">The sequence shown here is derived from an EMBL/GenBank/DDBJ whole genome shotgun (WGS) entry which is preliminary data.</text>
</comment>